<keyword evidence="2 3" id="KW-0040">ANK repeat</keyword>
<dbReference type="Gene3D" id="1.25.40.20">
    <property type="entry name" value="Ankyrin repeat-containing domain"/>
    <property type="match status" value="2"/>
</dbReference>
<dbReference type="EMBL" id="QEAQ01000021">
    <property type="protein sequence ID" value="TPX59810.1"/>
    <property type="molecule type" value="Genomic_DNA"/>
</dbReference>
<dbReference type="GO" id="GO:0045944">
    <property type="term" value="P:positive regulation of transcription by RNA polymerase II"/>
    <property type="evidence" value="ECO:0007669"/>
    <property type="project" value="TreeGrafter"/>
</dbReference>
<evidence type="ECO:0000256" key="4">
    <source>
        <dbReference type="SAM" id="MobiDB-lite"/>
    </source>
</evidence>
<feature type="repeat" description="ANK" evidence="3">
    <location>
        <begin position="121"/>
        <end position="153"/>
    </location>
</feature>
<dbReference type="PANTHER" id="PTHR24193">
    <property type="entry name" value="ANKYRIN REPEAT PROTEIN"/>
    <property type="match status" value="1"/>
</dbReference>
<accession>A0A507E9T5</accession>
<evidence type="ECO:0000256" key="1">
    <source>
        <dbReference type="ARBA" id="ARBA00022737"/>
    </source>
</evidence>
<feature type="region of interest" description="Disordered" evidence="4">
    <location>
        <begin position="9"/>
        <end position="33"/>
    </location>
</feature>
<dbReference type="InterPro" id="IPR002110">
    <property type="entry name" value="Ankyrin_rpt"/>
</dbReference>
<gene>
    <name evidence="5" type="ORF">PhCBS80983_g02198</name>
</gene>
<sequence>MEHRIRKKIKAENGLGTTRKGSWPVKSRTKGSNSSHTLAAASLNQLYSFLFNELVNWTDGPTTIALLQLSKSVNHSITLSNIIRQHVTRLGLNEMLLLAVLAERQDIVALVLDRGANVHYDSDIALQDAAGVGNTMLCDLLISRGASVKARDDRALRAAARAGNTATVALLLLHGANIHAGSDRALLLACLENHLETVNVLLNHGACVNGHLPQEDERSVRSNTNGTDIPLICAAARGHVLIVKMLLNRGATAICEALSKAAEEEHLEVAKLLMNKWEELGQYRVRHDSTDVE</sequence>
<keyword evidence="1" id="KW-0677">Repeat</keyword>
<proteinExistence type="predicted"/>
<dbReference type="Proteomes" id="UP000318582">
    <property type="component" value="Unassembled WGS sequence"/>
</dbReference>
<protein>
    <submittedName>
        <fullName evidence="5">Uncharacterized protein</fullName>
    </submittedName>
</protein>
<keyword evidence="6" id="KW-1185">Reference proteome</keyword>
<dbReference type="Pfam" id="PF12796">
    <property type="entry name" value="Ank_2"/>
    <property type="match status" value="1"/>
</dbReference>
<dbReference type="InterPro" id="IPR036770">
    <property type="entry name" value="Ankyrin_rpt-contain_sf"/>
</dbReference>
<dbReference type="GO" id="GO:0005634">
    <property type="term" value="C:nucleus"/>
    <property type="evidence" value="ECO:0007669"/>
    <property type="project" value="TreeGrafter"/>
</dbReference>
<evidence type="ECO:0000256" key="3">
    <source>
        <dbReference type="PROSITE-ProRule" id="PRU00023"/>
    </source>
</evidence>
<evidence type="ECO:0000256" key="2">
    <source>
        <dbReference type="ARBA" id="ARBA00023043"/>
    </source>
</evidence>
<evidence type="ECO:0000313" key="6">
    <source>
        <dbReference type="Proteomes" id="UP000318582"/>
    </source>
</evidence>
<dbReference type="PROSITE" id="PS50088">
    <property type="entry name" value="ANK_REPEAT"/>
    <property type="match status" value="2"/>
</dbReference>
<feature type="repeat" description="ANK" evidence="3">
    <location>
        <begin position="151"/>
        <end position="183"/>
    </location>
</feature>
<name>A0A507E9T5_9FUNG</name>
<dbReference type="SUPFAM" id="SSF48403">
    <property type="entry name" value="Ankyrin repeat"/>
    <property type="match status" value="1"/>
</dbReference>
<reference evidence="5 6" key="1">
    <citation type="journal article" date="2019" name="Sci. Rep.">
        <title>Comparative genomics of chytrid fungi reveal insights into the obligate biotrophic and pathogenic lifestyle of Synchytrium endobioticum.</title>
        <authorList>
            <person name="van de Vossenberg B.T.L.H."/>
            <person name="Warris S."/>
            <person name="Nguyen H.D.T."/>
            <person name="van Gent-Pelzer M.P.E."/>
            <person name="Joly D.L."/>
            <person name="van de Geest H.C."/>
            <person name="Bonants P.J.M."/>
            <person name="Smith D.S."/>
            <person name="Levesque C.A."/>
            <person name="van der Lee T.A.J."/>
        </authorList>
    </citation>
    <scope>NUCLEOTIDE SEQUENCE [LARGE SCALE GENOMIC DNA]</scope>
    <source>
        <strain evidence="5 6">CBS 809.83</strain>
    </source>
</reference>
<dbReference type="Pfam" id="PF00023">
    <property type="entry name" value="Ank"/>
    <property type="match status" value="1"/>
</dbReference>
<dbReference type="SMART" id="SM00248">
    <property type="entry name" value="ANK"/>
    <property type="match status" value="5"/>
</dbReference>
<organism evidence="5 6">
    <name type="scientific">Powellomyces hirtus</name>
    <dbReference type="NCBI Taxonomy" id="109895"/>
    <lineage>
        <taxon>Eukaryota</taxon>
        <taxon>Fungi</taxon>
        <taxon>Fungi incertae sedis</taxon>
        <taxon>Chytridiomycota</taxon>
        <taxon>Chytridiomycota incertae sedis</taxon>
        <taxon>Chytridiomycetes</taxon>
        <taxon>Spizellomycetales</taxon>
        <taxon>Powellomycetaceae</taxon>
        <taxon>Powellomyces</taxon>
    </lineage>
</organism>
<comment type="caution">
    <text evidence="5">The sequence shown here is derived from an EMBL/GenBank/DDBJ whole genome shotgun (WGS) entry which is preliminary data.</text>
</comment>
<dbReference type="GO" id="GO:0000976">
    <property type="term" value="F:transcription cis-regulatory region binding"/>
    <property type="evidence" value="ECO:0007669"/>
    <property type="project" value="TreeGrafter"/>
</dbReference>
<dbReference type="AlphaFoldDB" id="A0A507E9T5"/>
<evidence type="ECO:0000313" key="5">
    <source>
        <dbReference type="EMBL" id="TPX59810.1"/>
    </source>
</evidence>
<dbReference type="STRING" id="109895.A0A507E9T5"/>
<dbReference type="PANTHER" id="PTHR24193:SF121">
    <property type="entry name" value="ADA2A-CONTAINING COMPLEX COMPONENT 3, ISOFORM D"/>
    <property type="match status" value="1"/>
</dbReference>
<dbReference type="InterPro" id="IPR050663">
    <property type="entry name" value="Ankyrin-SOCS_Box"/>
</dbReference>